<organism evidence="1 2">
    <name type="scientific">Trema orientale</name>
    <name type="common">Charcoal tree</name>
    <name type="synonym">Celtis orientalis</name>
    <dbReference type="NCBI Taxonomy" id="63057"/>
    <lineage>
        <taxon>Eukaryota</taxon>
        <taxon>Viridiplantae</taxon>
        <taxon>Streptophyta</taxon>
        <taxon>Embryophyta</taxon>
        <taxon>Tracheophyta</taxon>
        <taxon>Spermatophyta</taxon>
        <taxon>Magnoliopsida</taxon>
        <taxon>eudicotyledons</taxon>
        <taxon>Gunneridae</taxon>
        <taxon>Pentapetalae</taxon>
        <taxon>rosids</taxon>
        <taxon>fabids</taxon>
        <taxon>Rosales</taxon>
        <taxon>Cannabaceae</taxon>
        <taxon>Trema</taxon>
    </lineage>
</organism>
<sequence length="49" mass="5832">SCFQGRWKLFMHHHLLYPARFVTGCKEEDILEIVRDILKHSQFWIGGST</sequence>
<proteinExistence type="predicted"/>
<gene>
    <name evidence="1" type="ORF">TorRG33x02_204520</name>
</gene>
<evidence type="ECO:0000313" key="2">
    <source>
        <dbReference type="Proteomes" id="UP000237000"/>
    </source>
</evidence>
<comment type="caution">
    <text evidence="1">The sequence shown here is derived from an EMBL/GenBank/DDBJ whole genome shotgun (WGS) entry which is preliminary data.</text>
</comment>
<dbReference type="AlphaFoldDB" id="A0A2P5EE13"/>
<protein>
    <submittedName>
        <fullName evidence="1">Uncharacterized protein</fullName>
    </submittedName>
</protein>
<reference evidence="2" key="1">
    <citation type="submission" date="2016-06" db="EMBL/GenBank/DDBJ databases">
        <title>Parallel loss of symbiosis genes in relatives of nitrogen-fixing non-legume Parasponia.</title>
        <authorList>
            <person name="Van Velzen R."/>
            <person name="Holmer R."/>
            <person name="Bu F."/>
            <person name="Rutten L."/>
            <person name="Van Zeijl A."/>
            <person name="Liu W."/>
            <person name="Santuari L."/>
            <person name="Cao Q."/>
            <person name="Sharma T."/>
            <person name="Shen D."/>
            <person name="Roswanjaya Y."/>
            <person name="Wardhani T."/>
            <person name="Kalhor M.S."/>
            <person name="Jansen J."/>
            <person name="Van den Hoogen J."/>
            <person name="Gungor B."/>
            <person name="Hartog M."/>
            <person name="Hontelez J."/>
            <person name="Verver J."/>
            <person name="Yang W.-C."/>
            <person name="Schijlen E."/>
            <person name="Repin R."/>
            <person name="Schilthuizen M."/>
            <person name="Schranz E."/>
            <person name="Heidstra R."/>
            <person name="Miyata K."/>
            <person name="Fedorova E."/>
            <person name="Kohlen W."/>
            <person name="Bisseling T."/>
            <person name="Smit S."/>
            <person name="Geurts R."/>
        </authorList>
    </citation>
    <scope>NUCLEOTIDE SEQUENCE [LARGE SCALE GENOMIC DNA]</scope>
    <source>
        <strain evidence="2">cv. RG33-2</strain>
    </source>
</reference>
<feature type="non-terminal residue" evidence="1">
    <location>
        <position position="1"/>
    </location>
</feature>
<accession>A0A2P5EE13</accession>
<evidence type="ECO:0000313" key="1">
    <source>
        <dbReference type="EMBL" id="PON83785.1"/>
    </source>
</evidence>
<dbReference type="OrthoDB" id="10478677at2759"/>
<dbReference type="InParanoid" id="A0A2P5EE13"/>
<name>A0A2P5EE13_TREOI</name>
<dbReference type="Proteomes" id="UP000237000">
    <property type="component" value="Unassembled WGS sequence"/>
</dbReference>
<keyword evidence="2" id="KW-1185">Reference proteome</keyword>
<dbReference type="EMBL" id="JXTC01000173">
    <property type="protein sequence ID" value="PON83785.1"/>
    <property type="molecule type" value="Genomic_DNA"/>
</dbReference>